<dbReference type="Proteomes" id="UP001163324">
    <property type="component" value="Chromosome 4"/>
</dbReference>
<gene>
    <name evidence="1" type="ORF">N3K66_004525</name>
</gene>
<evidence type="ECO:0000313" key="2">
    <source>
        <dbReference type="Proteomes" id="UP001163324"/>
    </source>
</evidence>
<proteinExistence type="predicted"/>
<protein>
    <submittedName>
        <fullName evidence="1">Uncharacterized protein</fullName>
    </submittedName>
</protein>
<sequence>MSFRILCRPAAAGTFTRLSNPRVLYASALTAQRSSPRSFSHSRCLKNESQKTAVEKESSLESVLLNPPETTRPPPIELPVRENYASSPSYLWNLARTIAKFYWKGIKQINVNRKILTERTARTPKDDRPSILSPWKIPETFSRADWILLWRVRHDLMRLPLFGLMCCVIGELTVLVVLLFPAIVPLTCRLPNQKRKTIERSEARRAGIFQQIEEAYPEGVLSSSMTQGAARSLVLRNLYLTGNIWETVKAAPPGAWALKGSAHIKYLIGDDKNLLKDGAPSGLIKDELRNACIERGLNVSNKSESDLRTLLGDWLRLTNAESDVERRRRMLTLLLTKQDQWPAKRDFKLPEIDL</sequence>
<name>A0ACC0V1H1_9HYPO</name>
<dbReference type="EMBL" id="CM047943">
    <property type="protein sequence ID" value="KAI9900263.1"/>
    <property type="molecule type" value="Genomic_DNA"/>
</dbReference>
<evidence type="ECO:0000313" key="1">
    <source>
        <dbReference type="EMBL" id="KAI9900263.1"/>
    </source>
</evidence>
<keyword evidence="2" id="KW-1185">Reference proteome</keyword>
<comment type="caution">
    <text evidence="1">The sequence shown here is derived from an EMBL/GenBank/DDBJ whole genome shotgun (WGS) entry which is preliminary data.</text>
</comment>
<accession>A0ACC0V1H1</accession>
<reference evidence="1" key="1">
    <citation type="submission" date="2022-10" db="EMBL/GenBank/DDBJ databases">
        <title>Complete Genome of Trichothecium roseum strain YXFP-22015, a Plant Pathogen Isolated from Citrus.</title>
        <authorList>
            <person name="Wang Y."/>
            <person name="Zhu L."/>
        </authorList>
    </citation>
    <scope>NUCLEOTIDE SEQUENCE</scope>
    <source>
        <strain evidence="1">YXFP-22015</strain>
    </source>
</reference>
<organism evidence="1 2">
    <name type="scientific">Trichothecium roseum</name>
    <dbReference type="NCBI Taxonomy" id="47278"/>
    <lineage>
        <taxon>Eukaryota</taxon>
        <taxon>Fungi</taxon>
        <taxon>Dikarya</taxon>
        <taxon>Ascomycota</taxon>
        <taxon>Pezizomycotina</taxon>
        <taxon>Sordariomycetes</taxon>
        <taxon>Hypocreomycetidae</taxon>
        <taxon>Hypocreales</taxon>
        <taxon>Hypocreales incertae sedis</taxon>
        <taxon>Trichothecium</taxon>
    </lineage>
</organism>